<proteinExistence type="predicted"/>
<dbReference type="Proteomes" id="UP000250163">
    <property type="component" value="Chromosome MORIYA"/>
</dbReference>
<dbReference type="EMBL" id="LS483250">
    <property type="protein sequence ID" value="SQD76786.1"/>
    <property type="molecule type" value="Genomic_DNA"/>
</dbReference>
<reference evidence="2" key="1">
    <citation type="submission" date="2018-05" db="EMBL/GenBank/DDBJ databases">
        <authorList>
            <person name="Cea G.-C."/>
            <person name="William W."/>
        </authorList>
    </citation>
    <scope>NUCLEOTIDE SEQUENCE [LARGE SCALE GENOMIC DNA]</scope>
    <source>
        <strain evidence="2">DB21MT 5</strain>
    </source>
</reference>
<gene>
    <name evidence="1" type="ORF">MORIYA_0308</name>
</gene>
<accession>A0A330LKQ0</accession>
<name>A0A330LKQ0_9GAMM</name>
<evidence type="ECO:0000313" key="2">
    <source>
        <dbReference type="Proteomes" id="UP000250163"/>
    </source>
</evidence>
<keyword evidence="2" id="KW-1185">Reference proteome</keyword>
<evidence type="ECO:0000313" key="1">
    <source>
        <dbReference type="EMBL" id="SQD76786.1"/>
    </source>
</evidence>
<dbReference type="KEGG" id="mya:MORIYA_0308"/>
<protein>
    <submittedName>
        <fullName evidence="1">Uncharacterized protein</fullName>
    </submittedName>
</protein>
<sequence>MMKIKLTQLIYLTSKKQLCSTIDKYNLKRKYVKVSYSSINGYFVYTEKYEIEGKVYINVNRELAVVFAHPSYLTSK</sequence>
<organism evidence="1 2">
    <name type="scientific">Moritella yayanosii</name>
    <dbReference type="NCBI Taxonomy" id="69539"/>
    <lineage>
        <taxon>Bacteria</taxon>
        <taxon>Pseudomonadati</taxon>
        <taxon>Pseudomonadota</taxon>
        <taxon>Gammaproteobacteria</taxon>
        <taxon>Alteromonadales</taxon>
        <taxon>Moritellaceae</taxon>
        <taxon>Moritella</taxon>
    </lineage>
</organism>
<dbReference type="AlphaFoldDB" id="A0A330LKQ0"/>